<sequence length="77" mass="9270">MEAKFALVDYMHTIKDMVSSDELKDLSRGHKKKIEVAVRKVRHWLEENQDQLAECEEYEDKREKLENTYNRIIAKNM</sequence>
<organism evidence="2 3">
    <name type="scientific">Rosa chinensis</name>
    <name type="common">China rose</name>
    <dbReference type="NCBI Taxonomy" id="74649"/>
    <lineage>
        <taxon>Eukaryota</taxon>
        <taxon>Viridiplantae</taxon>
        <taxon>Streptophyta</taxon>
        <taxon>Embryophyta</taxon>
        <taxon>Tracheophyta</taxon>
        <taxon>Spermatophyta</taxon>
        <taxon>Magnoliopsida</taxon>
        <taxon>eudicotyledons</taxon>
        <taxon>Gunneridae</taxon>
        <taxon>Pentapetalae</taxon>
        <taxon>rosids</taxon>
        <taxon>fabids</taxon>
        <taxon>Rosales</taxon>
        <taxon>Rosaceae</taxon>
        <taxon>Rosoideae</taxon>
        <taxon>Rosoideae incertae sedis</taxon>
        <taxon>Rosa</taxon>
    </lineage>
</organism>
<keyword evidence="3" id="KW-1185">Reference proteome</keyword>
<dbReference type="AlphaFoldDB" id="A0A2P6QXR1"/>
<gene>
    <name evidence="2" type="ORF">RchiOBHm_Chr4g0419761</name>
</gene>
<evidence type="ECO:0000256" key="1">
    <source>
        <dbReference type="SAM" id="Coils"/>
    </source>
</evidence>
<evidence type="ECO:0000313" key="3">
    <source>
        <dbReference type="Proteomes" id="UP000238479"/>
    </source>
</evidence>
<reference evidence="2 3" key="1">
    <citation type="journal article" date="2018" name="Nat. Genet.">
        <title>The Rosa genome provides new insights in the design of modern roses.</title>
        <authorList>
            <person name="Bendahmane M."/>
        </authorList>
    </citation>
    <scope>NUCLEOTIDE SEQUENCE [LARGE SCALE GENOMIC DNA]</scope>
    <source>
        <strain evidence="3">cv. Old Blush</strain>
    </source>
</reference>
<comment type="caution">
    <text evidence="2">The sequence shown here is derived from an EMBL/GenBank/DDBJ whole genome shotgun (WGS) entry which is preliminary data.</text>
</comment>
<keyword evidence="1" id="KW-0175">Coiled coil</keyword>
<evidence type="ECO:0000313" key="2">
    <source>
        <dbReference type="EMBL" id="PRQ38961.1"/>
    </source>
</evidence>
<keyword evidence="2" id="KW-0346">Stress response</keyword>
<protein>
    <submittedName>
        <fullName evidence="2">Putative Heat shock protein 70kD</fullName>
    </submittedName>
</protein>
<dbReference type="Proteomes" id="UP000238479">
    <property type="component" value="Chromosome 4"/>
</dbReference>
<accession>A0A2P6QXR1</accession>
<dbReference type="Gramene" id="PRQ38961">
    <property type="protein sequence ID" value="PRQ38961"/>
    <property type="gene ID" value="RchiOBHm_Chr4g0419761"/>
</dbReference>
<feature type="coiled-coil region" evidence="1">
    <location>
        <begin position="41"/>
        <end position="75"/>
    </location>
</feature>
<dbReference type="InterPro" id="IPR029048">
    <property type="entry name" value="HSP70_C_sf"/>
</dbReference>
<proteinExistence type="predicted"/>
<dbReference type="SUPFAM" id="SSF100934">
    <property type="entry name" value="Heat shock protein 70kD (HSP70), C-terminal subdomain"/>
    <property type="match status" value="1"/>
</dbReference>
<dbReference type="EMBL" id="PDCK01000042">
    <property type="protein sequence ID" value="PRQ38961.1"/>
    <property type="molecule type" value="Genomic_DNA"/>
</dbReference>
<dbReference type="Gene3D" id="1.20.1270.10">
    <property type="match status" value="1"/>
</dbReference>
<dbReference type="STRING" id="74649.A0A2P6QXR1"/>
<name>A0A2P6QXR1_ROSCH</name>